<feature type="chain" id="PRO_5038977577" description="phospholipase D" evidence="7">
    <location>
        <begin position="27"/>
        <end position="378"/>
    </location>
</feature>
<dbReference type="PANTHER" id="PTHR43856">
    <property type="entry name" value="CARDIOLIPIN HYDROLASE"/>
    <property type="match status" value="1"/>
</dbReference>
<reference evidence="9 10" key="1">
    <citation type="submission" date="2020-08" db="EMBL/GenBank/DDBJ databases">
        <title>Sequencing the genomes of 1000 actinobacteria strains.</title>
        <authorList>
            <person name="Klenk H.-P."/>
        </authorList>
    </citation>
    <scope>NUCLEOTIDE SEQUENCE [LARGE SCALE GENOMIC DNA]</scope>
    <source>
        <strain evidence="9 10">DSM 43851</strain>
    </source>
</reference>
<organism evidence="9 10">
    <name type="scientific">Kutzneria kofuensis</name>
    <dbReference type="NCBI Taxonomy" id="103725"/>
    <lineage>
        <taxon>Bacteria</taxon>
        <taxon>Bacillati</taxon>
        <taxon>Actinomycetota</taxon>
        <taxon>Actinomycetes</taxon>
        <taxon>Pseudonocardiales</taxon>
        <taxon>Pseudonocardiaceae</taxon>
        <taxon>Kutzneria</taxon>
    </lineage>
</organism>
<dbReference type="RefSeq" id="WP_184867892.1">
    <property type="nucleotide sequence ID" value="NZ_BAAAWY010000023.1"/>
</dbReference>
<comment type="similarity">
    <text evidence="2">Belongs to the phospholipase D family.</text>
</comment>
<evidence type="ECO:0000259" key="8">
    <source>
        <dbReference type="Pfam" id="PF13091"/>
    </source>
</evidence>
<dbReference type="InterPro" id="IPR025202">
    <property type="entry name" value="PLD-like_dom"/>
</dbReference>
<accession>A0A7W9NL88</accession>
<evidence type="ECO:0000256" key="2">
    <source>
        <dbReference type="ARBA" id="ARBA00008664"/>
    </source>
</evidence>
<dbReference type="Gene3D" id="3.30.870.10">
    <property type="entry name" value="Endonuclease Chain A"/>
    <property type="match status" value="2"/>
</dbReference>
<evidence type="ECO:0000256" key="5">
    <source>
        <dbReference type="ARBA" id="ARBA00022963"/>
    </source>
</evidence>
<keyword evidence="4" id="KW-0378">Hydrolase</keyword>
<dbReference type="SUPFAM" id="SSF56024">
    <property type="entry name" value="Phospholipase D/nuclease"/>
    <property type="match status" value="2"/>
</dbReference>
<comment type="caution">
    <text evidence="9">The sequence shown here is derived from an EMBL/GenBank/DDBJ whole genome shotgun (WGS) entry which is preliminary data.</text>
</comment>
<dbReference type="AlphaFoldDB" id="A0A7W9NL88"/>
<dbReference type="EMBL" id="JACHIR010000001">
    <property type="protein sequence ID" value="MBB5896196.1"/>
    <property type="molecule type" value="Genomic_DNA"/>
</dbReference>
<keyword evidence="7" id="KW-0732">Signal</keyword>
<feature type="domain" description="Phospholipase D-like" evidence="8">
    <location>
        <begin position="257"/>
        <end position="373"/>
    </location>
</feature>
<keyword evidence="10" id="KW-1185">Reference proteome</keyword>
<proteinExistence type="inferred from homology"/>
<evidence type="ECO:0000313" key="9">
    <source>
        <dbReference type="EMBL" id="MBB5896196.1"/>
    </source>
</evidence>
<dbReference type="GO" id="GO:0016042">
    <property type="term" value="P:lipid catabolic process"/>
    <property type="evidence" value="ECO:0007669"/>
    <property type="project" value="UniProtKB-KW"/>
</dbReference>
<evidence type="ECO:0000256" key="3">
    <source>
        <dbReference type="ARBA" id="ARBA00012027"/>
    </source>
</evidence>
<evidence type="ECO:0000256" key="7">
    <source>
        <dbReference type="SAM" id="SignalP"/>
    </source>
</evidence>
<keyword evidence="5" id="KW-0442">Lipid degradation</keyword>
<comment type="catalytic activity">
    <reaction evidence="1">
        <text>a 1,2-diacyl-sn-glycero-3-phosphocholine + H2O = a 1,2-diacyl-sn-glycero-3-phosphate + choline + H(+)</text>
        <dbReference type="Rhea" id="RHEA:14445"/>
        <dbReference type="ChEBI" id="CHEBI:15354"/>
        <dbReference type="ChEBI" id="CHEBI:15377"/>
        <dbReference type="ChEBI" id="CHEBI:15378"/>
        <dbReference type="ChEBI" id="CHEBI:57643"/>
        <dbReference type="ChEBI" id="CHEBI:58608"/>
        <dbReference type="EC" id="3.1.4.4"/>
    </reaction>
</comment>
<feature type="domain" description="Phospholipase D-like" evidence="8">
    <location>
        <begin position="61"/>
        <end position="195"/>
    </location>
</feature>
<keyword evidence="6" id="KW-0443">Lipid metabolism</keyword>
<dbReference type="GO" id="GO:0016891">
    <property type="term" value="F:RNA endonuclease activity producing 5'-phosphomonoesters, hydrolytic mechanism"/>
    <property type="evidence" value="ECO:0007669"/>
    <property type="project" value="TreeGrafter"/>
</dbReference>
<dbReference type="PANTHER" id="PTHR43856:SF1">
    <property type="entry name" value="MITOCHONDRIAL CARDIOLIPIN HYDROLASE"/>
    <property type="match status" value="1"/>
</dbReference>
<protein>
    <recommendedName>
        <fullName evidence="3">phospholipase D</fullName>
        <ecNumber evidence="3">3.1.4.4</ecNumber>
    </recommendedName>
</protein>
<dbReference type="Proteomes" id="UP000585638">
    <property type="component" value="Unassembled WGS sequence"/>
</dbReference>
<evidence type="ECO:0000313" key="10">
    <source>
        <dbReference type="Proteomes" id="UP000585638"/>
    </source>
</evidence>
<gene>
    <name evidence="9" type="ORF">BJ998_007392</name>
</gene>
<feature type="signal peptide" evidence="7">
    <location>
        <begin position="1"/>
        <end position="26"/>
    </location>
</feature>
<dbReference type="EC" id="3.1.4.4" evidence="3"/>
<evidence type="ECO:0000256" key="1">
    <source>
        <dbReference type="ARBA" id="ARBA00000798"/>
    </source>
</evidence>
<sequence length="378" mass="40793">MRPARMILPVVAALAALLVPGPGTPAADAAVASGAVFNNPTDPAQQYAIVNQLRSLIQTAAAGSDIRVAMYHFTDTTVAGDLLAAHDRGVNVRLVVDHSAADSAAVVRLVGGLGTDRSKSSWVTLCTDGGACIGDVGTPIMHNKFFLFSQTQGSADVVVQSSANLTVDNAEKYWNNAVTLVGNTALYNGYLSYFNDLAAQHKTGDYYRTVSAGDVKAYFFPRAGNDESTDTIYNMLSDNVTCEGNTTVGTPTGRTVIRIAMWDFTRDNIARELRALADRKCWIEIAYTGMDAGTLGYLSGHDRIKLHQIDGTYIVHSKYMLIEGTYAGERDSKWVMTGSHNYTNAALRENDEAMVRVHSNAIHDQYRANFDALMAATG</sequence>
<dbReference type="Pfam" id="PF13091">
    <property type="entry name" value="PLDc_2"/>
    <property type="match status" value="2"/>
</dbReference>
<evidence type="ECO:0000256" key="4">
    <source>
        <dbReference type="ARBA" id="ARBA00022801"/>
    </source>
</evidence>
<dbReference type="GO" id="GO:0004630">
    <property type="term" value="F:phospholipase D activity"/>
    <property type="evidence" value="ECO:0007669"/>
    <property type="project" value="UniProtKB-EC"/>
</dbReference>
<dbReference type="InterPro" id="IPR051406">
    <property type="entry name" value="PLD_domain"/>
</dbReference>
<evidence type="ECO:0000256" key="6">
    <source>
        <dbReference type="ARBA" id="ARBA00023098"/>
    </source>
</evidence>
<name>A0A7W9NL88_9PSEU</name>